<dbReference type="EMBL" id="QKTW01000018">
    <property type="protein sequence ID" value="PZF72285.1"/>
    <property type="molecule type" value="Genomic_DNA"/>
</dbReference>
<dbReference type="SUPFAM" id="SSF82866">
    <property type="entry name" value="Multidrug efflux transporter AcrB transmembrane domain"/>
    <property type="match status" value="2"/>
</dbReference>
<dbReference type="HAMAP" id="MF_01463_B">
    <property type="entry name" value="SecD_B"/>
    <property type="match status" value="1"/>
</dbReference>
<organism evidence="14 15">
    <name type="scientific">Taibaiella soli</name>
    <dbReference type="NCBI Taxonomy" id="1649169"/>
    <lineage>
        <taxon>Bacteria</taxon>
        <taxon>Pseudomonadati</taxon>
        <taxon>Bacteroidota</taxon>
        <taxon>Chitinophagia</taxon>
        <taxon>Chitinophagales</taxon>
        <taxon>Chitinophagaceae</taxon>
        <taxon>Taibaiella</taxon>
    </lineage>
</organism>
<comment type="function">
    <text evidence="9">Part of the Sec protein translocase complex. Interacts with the SecYEG preprotein conducting channel. SecDF uses the proton motive force (PMF) to complete protein translocation after the ATP-dependent function of SecA.</text>
</comment>
<evidence type="ECO:0000313" key="15">
    <source>
        <dbReference type="Proteomes" id="UP000248745"/>
    </source>
</evidence>
<feature type="domain" description="SecDF P1 head subdomain" evidence="13">
    <location>
        <begin position="424"/>
        <end position="520"/>
    </location>
</feature>
<comment type="subunit">
    <text evidence="9">Forms a complex with SecF. Part of the essential Sec protein translocation apparatus which comprises SecA, SecYEG and auxiliary proteins SecDF. Other proteins may also be involved.</text>
</comment>
<dbReference type="PRINTS" id="PR01755">
    <property type="entry name" value="SECFTRNLCASE"/>
</dbReference>
<evidence type="ECO:0000256" key="7">
    <source>
        <dbReference type="ARBA" id="ARBA00023010"/>
    </source>
</evidence>
<dbReference type="PANTHER" id="PTHR30081">
    <property type="entry name" value="PROTEIN-EXPORT MEMBRANE PROTEIN SEC"/>
    <property type="match status" value="1"/>
</dbReference>
<feature type="transmembrane region" description="Helical" evidence="9">
    <location>
        <begin position="856"/>
        <end position="874"/>
    </location>
</feature>
<evidence type="ECO:0000256" key="4">
    <source>
        <dbReference type="ARBA" id="ARBA00022692"/>
    </source>
</evidence>
<dbReference type="NCBIfam" id="NF009585">
    <property type="entry name" value="PRK13024.1-5"/>
    <property type="match status" value="1"/>
</dbReference>
<keyword evidence="3 9" id="KW-1003">Cell membrane</keyword>
<evidence type="ECO:0000256" key="10">
    <source>
        <dbReference type="HAMAP-Rule" id="MF_01464"/>
    </source>
</evidence>
<comment type="subunit">
    <text evidence="10">Forms a complex with SecD. Part of the essential Sec protein translocation apparatus which comprises SecA, SecYEG and auxiliary proteins SecDF. Other proteins may also be involved.</text>
</comment>
<dbReference type="InterPro" id="IPR054384">
    <property type="entry name" value="SecDF_P1_head"/>
</dbReference>
<dbReference type="NCBIfam" id="TIGR00966">
    <property type="entry name" value="transloc_SecF"/>
    <property type="match status" value="1"/>
</dbReference>
<dbReference type="GO" id="GO:0015450">
    <property type="term" value="F:protein-transporting ATPase activity"/>
    <property type="evidence" value="ECO:0007669"/>
    <property type="project" value="InterPro"/>
</dbReference>
<feature type="transmembrane region" description="Helical" evidence="9">
    <location>
        <begin position="917"/>
        <end position="936"/>
    </location>
</feature>
<dbReference type="Pfam" id="PF21760">
    <property type="entry name" value="SecD_1st"/>
    <property type="match status" value="1"/>
</dbReference>
<feature type="transmembrane region" description="Helical" evidence="9">
    <location>
        <begin position="991"/>
        <end position="1015"/>
    </location>
</feature>
<protein>
    <recommendedName>
        <fullName evidence="9 10">Multifunctional fusion protein</fullName>
    </recommendedName>
    <domain>
        <recommendedName>
            <fullName evidence="9">Protein translocase subunit SecD</fullName>
        </recommendedName>
    </domain>
    <domain>
        <recommendedName>
            <fullName evidence="10">Protein-export membrane protein SecF</fullName>
        </recommendedName>
    </domain>
</protein>
<dbReference type="GO" id="GO:0065002">
    <property type="term" value="P:intracellular protein transmembrane transport"/>
    <property type="evidence" value="ECO:0007669"/>
    <property type="project" value="UniProtKB-UniRule"/>
</dbReference>
<feature type="transmembrane region" description="Helical" evidence="9">
    <location>
        <begin position="886"/>
        <end position="911"/>
    </location>
</feature>
<evidence type="ECO:0000259" key="13">
    <source>
        <dbReference type="Pfam" id="PF22599"/>
    </source>
</evidence>
<dbReference type="OrthoDB" id="9805019at2"/>
<keyword evidence="7 9" id="KW-0811">Translocation</keyword>
<evidence type="ECO:0000256" key="2">
    <source>
        <dbReference type="ARBA" id="ARBA00022448"/>
    </source>
</evidence>
<dbReference type="Gene3D" id="1.20.1640.10">
    <property type="entry name" value="Multidrug efflux transporter AcrB transmembrane domain"/>
    <property type="match status" value="2"/>
</dbReference>
<evidence type="ECO:0000313" key="14">
    <source>
        <dbReference type="EMBL" id="PZF72285.1"/>
    </source>
</evidence>
<name>A0A2W2AA66_9BACT</name>
<keyword evidence="15" id="KW-1185">Reference proteome</keyword>
<dbReference type="Pfam" id="PF02355">
    <property type="entry name" value="SecD_SecF_C"/>
    <property type="match status" value="2"/>
</dbReference>
<dbReference type="InterPro" id="IPR048634">
    <property type="entry name" value="SecD_SecF_C"/>
</dbReference>
<dbReference type="Gene3D" id="3.30.1360.200">
    <property type="match status" value="1"/>
</dbReference>
<evidence type="ECO:0000256" key="8">
    <source>
        <dbReference type="ARBA" id="ARBA00023136"/>
    </source>
</evidence>
<reference evidence="14 15" key="1">
    <citation type="submission" date="2018-06" db="EMBL/GenBank/DDBJ databases">
        <title>Mucibacter soli gen. nov., sp. nov., a new member of the family Chitinophagaceae producing mucin.</title>
        <authorList>
            <person name="Kim M.-K."/>
            <person name="Park S."/>
            <person name="Kim T.-S."/>
            <person name="Joung Y."/>
            <person name="Han J.-H."/>
            <person name="Kim S.B."/>
        </authorList>
    </citation>
    <scope>NUCLEOTIDE SEQUENCE [LARGE SCALE GENOMIC DNA]</scope>
    <source>
        <strain evidence="14 15">R1-15</strain>
    </source>
</reference>
<dbReference type="HAMAP" id="MF_01464_B">
    <property type="entry name" value="SecF_B"/>
    <property type="match status" value="1"/>
</dbReference>
<dbReference type="PANTHER" id="PTHR30081:SF1">
    <property type="entry name" value="PROTEIN TRANSLOCASE SUBUNIT SECD"/>
    <property type="match status" value="1"/>
</dbReference>
<comment type="caution">
    <text evidence="14">The sequence shown here is derived from an EMBL/GenBank/DDBJ whole genome shotgun (WGS) entry which is preliminary data.</text>
</comment>
<dbReference type="GO" id="GO:0006605">
    <property type="term" value="P:protein targeting"/>
    <property type="evidence" value="ECO:0007669"/>
    <property type="project" value="UniProtKB-UniRule"/>
</dbReference>
<keyword evidence="2 9" id="KW-0813">Transport</keyword>
<dbReference type="InterPro" id="IPR048631">
    <property type="entry name" value="SecD_1st"/>
</dbReference>
<evidence type="ECO:0000259" key="12">
    <source>
        <dbReference type="Pfam" id="PF21760"/>
    </source>
</evidence>
<evidence type="ECO:0000259" key="11">
    <source>
        <dbReference type="Pfam" id="PF02355"/>
    </source>
</evidence>
<comment type="similarity">
    <text evidence="9">Belongs to the SecD/SecF family. SecD subfamily.</text>
</comment>
<keyword evidence="6 9" id="KW-1133">Transmembrane helix</keyword>
<keyword evidence="4 9" id="KW-0812">Transmembrane</keyword>
<dbReference type="NCBIfam" id="TIGR00916">
    <property type="entry name" value="2A0604s01"/>
    <property type="match status" value="2"/>
</dbReference>
<gene>
    <name evidence="10" type="primary">secF</name>
    <name evidence="9" type="synonym">secD</name>
    <name evidence="14" type="ORF">DN068_13055</name>
</gene>
<sequence length="1040" mass="114491">MQLKGLVKFFTAALILISLYQLSFTFVVRSVEGKARAQASREAKAQNPAVAGDDLAKLVDARYEAITDSLQGETVFNVLVKKYTYQEAKEQELNLGLDLQGGMNVTLEVSLDELVRSMSNNPKDETLNKAIADANKLKANSQADFVTLFGQAFKQDNPNAKLAYLFTKPSEKEITLNSTNDQVLAKIHKEAADAVKRTYNVLLTRIDKFGVAQPNVNLDESKAIITVELAGVRNPERVREYLQSTAKLQFFETYTNQQIYGGLISANTALAAYLSGEKVDTTATAKDTTKTAGVTAADTTKNIAKAADTGSLGSLLANNKPAANATGKTADSAANSRDEAIRKNPLLSVMIIPNDLQTNEVPTVCYVMKKDTARLNHYLQLDVVKNKFPNNVRFVYGAENKDARRDPNAPLQVYAIRTVPGSADAKLEGDHVTDARMDYNQLTGQPEVSMEMDPTGSHIWRKMTADNKGKYVAVVLDDRVYSSPIVNDEISGGRTSISGHFSPQEATDLANILKSGKLPAPARIVQEQVVGPTLGAENIQSGVMSLAVSFIIIFVLMLVYYNTGGIVANIALILNLLFTIGILSALHATLTMPGIAGLVLTIGMAVDTNVIIFERIKEELAAGRSYKDAVTEGYKRSYAPVLDGHITQLLTAVILFTFGLGPVLGFATTQIIGLLLSLFCGILVSRLVTDIYTKRERHFNYFTVLSKSIFRKAHFKFIEVRKYAYIISAVVVLLGIGSYFHGFDYGVEFSGGRSYTIKFDQKHTVTEVKDKLKSHLGDEFPVVKTIGTDNHMNITTGYRIKETGIKIDQEVSQKVYEGLKAENLIPAGTTFDQYSTKYLQRSETVLPTISDDLKAGAIKATIISLIAIFVYILLRFRRWQYSLGTIFSLLHDVCVTLAVFSFFRGVVPFALEIDQHFIAAILTVIGFSMNDTVIVFDRVREYFRKSPNEDKKSVINRAINDTLSRTIMTSLTVFLTILILFIFGGEATRGFSFAMLIGVVTGTYSSIFVAAPVLVDMDKGDKLKEEVDREAHIEELKKLA</sequence>
<evidence type="ECO:0000256" key="9">
    <source>
        <dbReference type="HAMAP-Rule" id="MF_01463"/>
    </source>
</evidence>
<feature type="transmembrane region" description="Helical" evidence="9">
    <location>
        <begin position="566"/>
        <end position="588"/>
    </location>
</feature>
<evidence type="ECO:0000256" key="3">
    <source>
        <dbReference type="ARBA" id="ARBA00022475"/>
    </source>
</evidence>
<dbReference type="GO" id="GO:0043952">
    <property type="term" value="P:protein transport by the Sec complex"/>
    <property type="evidence" value="ECO:0007669"/>
    <property type="project" value="UniProtKB-UniRule"/>
</dbReference>
<feature type="transmembrane region" description="Helical" evidence="9">
    <location>
        <begin position="542"/>
        <end position="561"/>
    </location>
</feature>
<evidence type="ECO:0000256" key="5">
    <source>
        <dbReference type="ARBA" id="ARBA00022927"/>
    </source>
</evidence>
<dbReference type="InterPro" id="IPR022645">
    <property type="entry name" value="SecD/SecF_bac"/>
</dbReference>
<keyword evidence="8 9" id="KW-0472">Membrane</keyword>
<dbReference type="FunFam" id="1.20.1640.10:FF:000004">
    <property type="entry name" value="Protein translocase subunit SecD"/>
    <property type="match status" value="1"/>
</dbReference>
<dbReference type="InterPro" id="IPR055344">
    <property type="entry name" value="SecD_SecF_C_bact"/>
</dbReference>
<dbReference type="AlphaFoldDB" id="A0A2W2AA66"/>
<feature type="transmembrane region" description="Helical" evidence="9">
    <location>
        <begin position="671"/>
        <end position="689"/>
    </location>
</feature>
<feature type="domain" description="Protein export membrane protein SecD/SecF C-terminal" evidence="11">
    <location>
        <begin position="522"/>
        <end position="687"/>
    </location>
</feature>
<feature type="transmembrane region" description="Helical" evidence="9">
    <location>
        <begin position="723"/>
        <end position="740"/>
    </location>
</feature>
<comment type="subcellular location">
    <subcellularLocation>
        <location evidence="1 9">Cell membrane</location>
        <topology evidence="1 9">Multi-pass membrane protein</topology>
    </subcellularLocation>
</comment>
<dbReference type="InterPro" id="IPR005665">
    <property type="entry name" value="SecF_bac"/>
</dbReference>
<feature type="transmembrane region" description="Helical" evidence="9">
    <location>
        <begin position="646"/>
        <end position="665"/>
    </location>
</feature>
<feature type="transmembrane region" description="Helical" evidence="9">
    <location>
        <begin position="967"/>
        <end position="985"/>
    </location>
</feature>
<evidence type="ECO:0000256" key="6">
    <source>
        <dbReference type="ARBA" id="ARBA00022989"/>
    </source>
</evidence>
<feature type="domain" description="Protein translocase subunit SecDF P1" evidence="12">
    <location>
        <begin position="195"/>
        <end position="251"/>
    </location>
</feature>
<accession>A0A2W2AA66</accession>
<dbReference type="InterPro" id="IPR022813">
    <property type="entry name" value="SecD/SecF_arch_bac"/>
</dbReference>
<dbReference type="NCBIfam" id="TIGR01129">
    <property type="entry name" value="secD"/>
    <property type="match status" value="1"/>
</dbReference>
<dbReference type="GO" id="GO:0005886">
    <property type="term" value="C:plasma membrane"/>
    <property type="evidence" value="ECO:0007669"/>
    <property type="project" value="UniProtKB-SubCell"/>
</dbReference>
<feature type="transmembrane region" description="Helical" evidence="9">
    <location>
        <begin position="594"/>
        <end position="613"/>
    </location>
</feature>
<comment type="caution">
    <text evidence="9">Lacks conserved residue(s) required for the propagation of feature annotation.</text>
</comment>
<dbReference type="InterPro" id="IPR022646">
    <property type="entry name" value="SecD/SecF_CS"/>
</dbReference>
<dbReference type="RefSeq" id="WP_110999380.1">
    <property type="nucleotide sequence ID" value="NZ_QKTW01000018.1"/>
</dbReference>
<dbReference type="Gene3D" id="3.30.70.3220">
    <property type="match status" value="1"/>
</dbReference>
<dbReference type="InterPro" id="IPR005791">
    <property type="entry name" value="SecD"/>
</dbReference>
<dbReference type="Proteomes" id="UP000248745">
    <property type="component" value="Unassembled WGS sequence"/>
</dbReference>
<feature type="domain" description="Protein export membrane protein SecD/SecF C-terminal" evidence="11">
    <location>
        <begin position="837"/>
        <end position="1018"/>
    </location>
</feature>
<comment type="similarity">
    <text evidence="10">Belongs to the SecD/SecF family. SecF subfamily.</text>
</comment>
<keyword evidence="5 9" id="KW-0653">Protein transport</keyword>
<proteinExistence type="inferred from homology"/>
<evidence type="ECO:0000256" key="1">
    <source>
        <dbReference type="ARBA" id="ARBA00004651"/>
    </source>
</evidence>
<dbReference type="Pfam" id="PF22599">
    <property type="entry name" value="SecDF_P1_head"/>
    <property type="match status" value="1"/>
</dbReference>
<dbReference type="Pfam" id="PF07549">
    <property type="entry name" value="Sec_GG"/>
    <property type="match status" value="2"/>
</dbReference>